<dbReference type="Pfam" id="PF13624">
    <property type="entry name" value="SurA_N_3"/>
    <property type="match status" value="1"/>
</dbReference>
<dbReference type="KEGG" id="htl:HPTL_1160"/>
<dbReference type="PANTHER" id="PTHR47529:SF1">
    <property type="entry name" value="PERIPLASMIC CHAPERONE PPID"/>
    <property type="match status" value="1"/>
</dbReference>
<dbReference type="RefSeq" id="WP_119335162.1">
    <property type="nucleotide sequence ID" value="NZ_AP018558.1"/>
</dbReference>
<evidence type="ECO:0000256" key="3">
    <source>
        <dbReference type="ARBA" id="ARBA00022519"/>
    </source>
</evidence>
<keyword evidence="11 14" id="KW-0413">Isomerase</keyword>
<dbReference type="OrthoDB" id="9812372at2"/>
<dbReference type="Gene3D" id="1.10.4030.10">
    <property type="entry name" value="Porin chaperone SurA, peptide-binding domain"/>
    <property type="match status" value="1"/>
</dbReference>
<dbReference type="InterPro" id="IPR027304">
    <property type="entry name" value="Trigger_fact/SurA_dom_sf"/>
</dbReference>
<evidence type="ECO:0000313" key="14">
    <source>
        <dbReference type="EMBL" id="BBD77424.1"/>
    </source>
</evidence>
<evidence type="ECO:0000256" key="1">
    <source>
        <dbReference type="ARBA" id="ARBA00004382"/>
    </source>
</evidence>
<evidence type="ECO:0000256" key="9">
    <source>
        <dbReference type="ARBA" id="ARBA00040743"/>
    </source>
</evidence>
<dbReference type="GO" id="GO:0005886">
    <property type="term" value="C:plasma membrane"/>
    <property type="evidence" value="ECO:0007669"/>
    <property type="project" value="UniProtKB-SubCell"/>
</dbReference>
<feature type="domain" description="PpiC" evidence="13">
    <location>
        <begin position="262"/>
        <end position="363"/>
    </location>
</feature>
<evidence type="ECO:0000256" key="11">
    <source>
        <dbReference type="PROSITE-ProRule" id="PRU00278"/>
    </source>
</evidence>
<evidence type="ECO:0000256" key="7">
    <source>
        <dbReference type="ARBA" id="ARBA00023186"/>
    </source>
</evidence>
<sequence length="624" mass="69811">MLDAIRRRKRIAQIILLILIIPFAFFGVERYFSTGPSRNEVATVGDSAVTVAALRDALQRQSDRLRTQMGEAFDPKLVRSQAFVEEVLRQLLERQILLNEAQRLGLQVPQTVVQKTLAAIPVFQKDGRFDFATYEAALRAQGMTPARFEALVQEDLAIEKLLRSVRAAVVPPQNVLTLLRWQEEVRRVRWQRHSIDAVAASLPVDEQAVEAFFQQHQDRFQKPDEAALEYVVLDEKHLEVPPVPEEDVRKAFEARKAAIAQPEKRRIRHILITASNFDDGKTLPAEVTQLLAQLRGKDEVQFAEIAKNRSEDAATRAQGGDLGWVTKEELPPALAEAVFAAKTPGLLDPVRTDFGWHLVWLSAIQPAQTPTFDAVAPQIRAALQQEARKRRFTELAAELPNLAFDAVDRLDPVAEKVGAPIEKTPLMPLDALTLNDGTPLPAALVAQLRSENARRGENLDPVTLPDGRMVVVRVARFEPARPRTFAEAKADAIAAWRRDHAQSQLVASLAQQVETNASITKWDGEKRLQRNDTTLPRTVVEAAFALPRKPGVHNVVTSGDAVWLLELVAVETPVVTDNDARAKSLATQLHSLYGDVHYRAWLRTVEARYPIQIRQEALREFTAE</sequence>
<dbReference type="InterPro" id="IPR000297">
    <property type="entry name" value="PPIase_PpiC"/>
</dbReference>
<dbReference type="Pfam" id="PF13145">
    <property type="entry name" value="Rotamase_2"/>
    <property type="match status" value="1"/>
</dbReference>
<dbReference type="PROSITE" id="PS50198">
    <property type="entry name" value="PPIC_PPIASE_2"/>
    <property type="match status" value="1"/>
</dbReference>
<organism evidence="14 15">
    <name type="scientific">Hydrogenophilus thermoluteolus</name>
    <name type="common">Pseudomonas hydrogenothermophila</name>
    <dbReference type="NCBI Taxonomy" id="297"/>
    <lineage>
        <taxon>Bacteria</taxon>
        <taxon>Pseudomonadati</taxon>
        <taxon>Pseudomonadota</taxon>
        <taxon>Hydrogenophilia</taxon>
        <taxon>Hydrogenophilales</taxon>
        <taxon>Hydrogenophilaceae</taxon>
        <taxon>Hydrogenophilus</taxon>
    </lineage>
</organism>
<evidence type="ECO:0000256" key="8">
    <source>
        <dbReference type="ARBA" id="ARBA00038408"/>
    </source>
</evidence>
<comment type="subcellular location">
    <subcellularLocation>
        <location evidence="1">Cell inner membrane</location>
        <topology evidence="1">Single-pass type II membrane protein</topology>
        <orientation evidence="1">Periplasmic side</orientation>
    </subcellularLocation>
</comment>
<evidence type="ECO:0000256" key="5">
    <source>
        <dbReference type="ARBA" id="ARBA00022989"/>
    </source>
</evidence>
<dbReference type="InterPro" id="IPR052029">
    <property type="entry name" value="PpiD_chaperone"/>
</dbReference>
<proteinExistence type="inferred from homology"/>
<dbReference type="SUPFAM" id="SSF54534">
    <property type="entry name" value="FKBP-like"/>
    <property type="match status" value="1"/>
</dbReference>
<dbReference type="Proteomes" id="UP000262004">
    <property type="component" value="Chromosome"/>
</dbReference>
<feature type="transmembrane region" description="Helical" evidence="12">
    <location>
        <begin position="12"/>
        <end position="32"/>
    </location>
</feature>
<dbReference type="EMBL" id="AP018558">
    <property type="protein sequence ID" value="BBD77424.1"/>
    <property type="molecule type" value="Genomic_DNA"/>
</dbReference>
<keyword evidence="4 12" id="KW-0812">Transmembrane</keyword>
<protein>
    <recommendedName>
        <fullName evidence="9">Periplasmic chaperone PpiD</fullName>
    </recommendedName>
    <alternativeName>
        <fullName evidence="10">Periplasmic folding chaperone</fullName>
    </alternativeName>
</protein>
<dbReference type="PANTHER" id="PTHR47529">
    <property type="entry name" value="PEPTIDYL-PROLYL CIS-TRANS ISOMERASE D"/>
    <property type="match status" value="1"/>
</dbReference>
<keyword evidence="7" id="KW-0143">Chaperone</keyword>
<dbReference type="GO" id="GO:0003755">
    <property type="term" value="F:peptidyl-prolyl cis-trans isomerase activity"/>
    <property type="evidence" value="ECO:0007669"/>
    <property type="project" value="UniProtKB-KW"/>
</dbReference>
<keyword evidence="11" id="KW-0697">Rotamase</keyword>
<gene>
    <name evidence="14" type="primary">ppiD</name>
    <name evidence="14" type="ORF">HPTL_1160</name>
</gene>
<evidence type="ECO:0000256" key="12">
    <source>
        <dbReference type="SAM" id="Phobius"/>
    </source>
</evidence>
<evidence type="ECO:0000313" key="15">
    <source>
        <dbReference type="Proteomes" id="UP000262004"/>
    </source>
</evidence>
<evidence type="ECO:0000259" key="13">
    <source>
        <dbReference type="PROSITE" id="PS50198"/>
    </source>
</evidence>
<accession>A0A2Z6DY40</accession>
<keyword evidence="3" id="KW-0997">Cell inner membrane</keyword>
<keyword evidence="6 12" id="KW-0472">Membrane</keyword>
<dbReference type="SUPFAM" id="SSF109998">
    <property type="entry name" value="Triger factor/SurA peptide-binding domain-like"/>
    <property type="match status" value="1"/>
</dbReference>
<evidence type="ECO:0000256" key="2">
    <source>
        <dbReference type="ARBA" id="ARBA00022475"/>
    </source>
</evidence>
<dbReference type="Gene3D" id="3.10.50.40">
    <property type="match status" value="1"/>
</dbReference>
<reference evidence="14 15" key="1">
    <citation type="submission" date="2018-04" db="EMBL/GenBank/DDBJ databases">
        <title>Complete genome sequence of Hydrogenophilus thermoluteolus TH-1.</title>
        <authorList>
            <person name="Arai H."/>
        </authorList>
    </citation>
    <scope>NUCLEOTIDE SEQUENCE [LARGE SCALE GENOMIC DNA]</scope>
    <source>
        <strain evidence="14 15">TH-1</strain>
    </source>
</reference>
<evidence type="ECO:0000256" key="4">
    <source>
        <dbReference type="ARBA" id="ARBA00022692"/>
    </source>
</evidence>
<comment type="similarity">
    <text evidence="8">Belongs to the PpiD chaperone family.</text>
</comment>
<keyword evidence="2" id="KW-1003">Cell membrane</keyword>
<name>A0A2Z6DY40_HYDTE</name>
<keyword evidence="15" id="KW-1185">Reference proteome</keyword>
<keyword evidence="5 12" id="KW-1133">Transmembrane helix</keyword>
<dbReference type="InterPro" id="IPR046357">
    <property type="entry name" value="PPIase_dom_sf"/>
</dbReference>
<evidence type="ECO:0000256" key="6">
    <source>
        <dbReference type="ARBA" id="ARBA00023136"/>
    </source>
</evidence>
<dbReference type="AlphaFoldDB" id="A0A2Z6DY40"/>
<evidence type="ECO:0000256" key="10">
    <source>
        <dbReference type="ARBA" id="ARBA00042775"/>
    </source>
</evidence>